<reference evidence="4 5" key="1">
    <citation type="submission" date="2019-04" db="EMBL/GenBank/DDBJ databases">
        <authorList>
            <consortium name="Wellcome Sanger Institute Data Sharing"/>
        </authorList>
    </citation>
    <scope>NUCLEOTIDE SEQUENCE [LARGE SCALE GENOMIC DNA]</scope>
</reference>
<proteinExistence type="predicted"/>
<dbReference type="Ensembl" id="ENSSFOT00015037723.2">
    <property type="protein sequence ID" value="ENSSFOP00015037313.2"/>
    <property type="gene ID" value="ENSSFOG00015023741.2"/>
</dbReference>
<dbReference type="GO" id="GO:0005178">
    <property type="term" value="F:integrin binding"/>
    <property type="evidence" value="ECO:0007669"/>
    <property type="project" value="InterPro"/>
</dbReference>
<feature type="transmembrane region" description="Helical" evidence="1">
    <location>
        <begin position="303"/>
        <end position="325"/>
    </location>
</feature>
<dbReference type="PROSITE" id="PS50835">
    <property type="entry name" value="IG_LIKE"/>
    <property type="match status" value="2"/>
</dbReference>
<evidence type="ECO:0000259" key="3">
    <source>
        <dbReference type="PROSITE" id="PS50835"/>
    </source>
</evidence>
<feature type="signal peptide" evidence="2">
    <location>
        <begin position="1"/>
        <end position="20"/>
    </location>
</feature>
<dbReference type="InterPro" id="IPR047012">
    <property type="entry name" value="ICAM_VCAM"/>
</dbReference>
<feature type="chain" id="PRO_5034140801" description="Ig-like domain-containing protein" evidence="2">
    <location>
        <begin position="21"/>
        <end position="375"/>
    </location>
</feature>
<dbReference type="SMART" id="SM00408">
    <property type="entry name" value="IGc2"/>
    <property type="match status" value="2"/>
</dbReference>
<keyword evidence="1" id="KW-0812">Transmembrane</keyword>
<dbReference type="InterPro" id="IPR007110">
    <property type="entry name" value="Ig-like_dom"/>
</dbReference>
<evidence type="ECO:0000256" key="2">
    <source>
        <dbReference type="SAM" id="SignalP"/>
    </source>
</evidence>
<gene>
    <name evidence="4" type="primary">LOC108935731</name>
</gene>
<dbReference type="PANTHER" id="PTHR13771">
    <property type="entry name" value="INTERCELLULAR ADHESION MOLECULE"/>
    <property type="match status" value="1"/>
</dbReference>
<accession>A0A8C9SGX6</accession>
<dbReference type="Pfam" id="PF13895">
    <property type="entry name" value="Ig_2"/>
    <property type="match status" value="1"/>
</dbReference>
<protein>
    <recommendedName>
        <fullName evidence="3">Ig-like domain-containing protein</fullName>
    </recommendedName>
</protein>
<evidence type="ECO:0000313" key="5">
    <source>
        <dbReference type="Proteomes" id="UP000694397"/>
    </source>
</evidence>
<dbReference type="GeneTree" id="ENSGT00940000159005"/>
<dbReference type="SUPFAM" id="SSF48726">
    <property type="entry name" value="Immunoglobulin"/>
    <property type="match status" value="3"/>
</dbReference>
<dbReference type="Gene3D" id="2.60.40.10">
    <property type="entry name" value="Immunoglobulins"/>
    <property type="match status" value="3"/>
</dbReference>
<dbReference type="InterPro" id="IPR003598">
    <property type="entry name" value="Ig_sub2"/>
</dbReference>
<keyword evidence="1" id="KW-1133">Transmembrane helix</keyword>
<evidence type="ECO:0000256" key="1">
    <source>
        <dbReference type="SAM" id="Phobius"/>
    </source>
</evidence>
<dbReference type="AlphaFoldDB" id="A0A8C9SGX6"/>
<feature type="domain" description="Ig-like" evidence="3">
    <location>
        <begin position="109"/>
        <end position="202"/>
    </location>
</feature>
<dbReference type="InterPro" id="IPR013783">
    <property type="entry name" value="Ig-like_fold"/>
</dbReference>
<dbReference type="InterPro" id="IPR003599">
    <property type="entry name" value="Ig_sub"/>
</dbReference>
<keyword evidence="5" id="KW-1185">Reference proteome</keyword>
<keyword evidence="1" id="KW-0472">Membrane</keyword>
<name>A0A8C9SGX6_SCLFO</name>
<organism evidence="4 5">
    <name type="scientific">Scleropages formosus</name>
    <name type="common">Asian bonytongue</name>
    <name type="synonym">Osteoglossum formosum</name>
    <dbReference type="NCBI Taxonomy" id="113540"/>
    <lineage>
        <taxon>Eukaryota</taxon>
        <taxon>Metazoa</taxon>
        <taxon>Chordata</taxon>
        <taxon>Craniata</taxon>
        <taxon>Vertebrata</taxon>
        <taxon>Euteleostomi</taxon>
        <taxon>Actinopterygii</taxon>
        <taxon>Neopterygii</taxon>
        <taxon>Teleostei</taxon>
        <taxon>Osteoglossocephala</taxon>
        <taxon>Osteoglossomorpha</taxon>
        <taxon>Osteoglossiformes</taxon>
        <taxon>Osteoglossidae</taxon>
        <taxon>Scleropages</taxon>
    </lineage>
</organism>
<dbReference type="SMART" id="SM00409">
    <property type="entry name" value="IG"/>
    <property type="match status" value="3"/>
</dbReference>
<reference evidence="4" key="3">
    <citation type="submission" date="2025-09" db="UniProtKB">
        <authorList>
            <consortium name="Ensembl"/>
        </authorList>
    </citation>
    <scope>IDENTIFICATION</scope>
</reference>
<dbReference type="Proteomes" id="UP000694397">
    <property type="component" value="Chromosome 8"/>
</dbReference>
<keyword evidence="2" id="KW-0732">Signal</keyword>
<feature type="domain" description="Ig-like" evidence="3">
    <location>
        <begin position="218"/>
        <end position="297"/>
    </location>
</feature>
<evidence type="ECO:0000313" key="4">
    <source>
        <dbReference type="Ensembl" id="ENSSFOP00015037313.2"/>
    </source>
</evidence>
<reference evidence="4" key="2">
    <citation type="submission" date="2025-08" db="UniProtKB">
        <authorList>
            <consortium name="Ensembl"/>
        </authorList>
    </citation>
    <scope>IDENTIFICATION</scope>
</reference>
<dbReference type="GO" id="GO:0007155">
    <property type="term" value="P:cell adhesion"/>
    <property type="evidence" value="ECO:0007669"/>
    <property type="project" value="InterPro"/>
</dbReference>
<sequence length="375" mass="41312">MKFKKLLGFFVLLLCVSVEADDCPMKIDPPAVVVKYGDPVSVNCTVFTEHVGMGWVAKQNPVPNQPGVQFLLWTVENLTVWDINPQCFANFKGVPQCLRKVSVTVYNTPDSVSIRSENHTGPLVEGYQYKLVCEVQNVAPVQNLTVKWYKGTEVVNITLHPGESKTPVNVSSTLLITPNRTDDGAQYKCVAELQLGSEREWSPPAVESEAFSITVHYPPVISEGDKNVIVDQGSMVSLNCTVQGNPSPLFQWTSPSGNVDFLTPKKNNSIISADSSGVYTCSASNYLGSTTRTVSITVVKKDYTIFAVIPVAILFLLIAFILFLMKRKRQYGNYSVSKRHSEHTVNPNSIPMQCLISNGAHQSLQKSTADTEDQD</sequence>
<dbReference type="InterPro" id="IPR036179">
    <property type="entry name" value="Ig-like_dom_sf"/>
</dbReference>
<dbReference type="PANTHER" id="PTHR13771:SF9">
    <property type="entry name" value="INTERCELLULAR ADHESION MOLECULE 5"/>
    <property type="match status" value="1"/>
</dbReference>